<dbReference type="GO" id="GO:0008081">
    <property type="term" value="F:phosphoric diester hydrolase activity"/>
    <property type="evidence" value="ECO:0007669"/>
    <property type="project" value="UniProtKB-ARBA"/>
</dbReference>
<comment type="caution">
    <text evidence="4">The sequence shown here is derived from an EMBL/GenBank/DDBJ whole genome shotgun (WGS) entry which is preliminary data.</text>
</comment>
<dbReference type="InterPro" id="IPR021812">
    <property type="entry name" value="DUF3391"/>
</dbReference>
<gene>
    <name evidence="4" type="ORF">EOD73_11660</name>
</gene>
<proteinExistence type="predicted"/>
<dbReference type="Pfam" id="PF13487">
    <property type="entry name" value="HD_5"/>
    <property type="match status" value="1"/>
</dbReference>
<evidence type="ECO:0000259" key="3">
    <source>
        <dbReference type="PROSITE" id="PS51832"/>
    </source>
</evidence>
<dbReference type="Proteomes" id="UP000288587">
    <property type="component" value="Unassembled WGS sequence"/>
</dbReference>
<feature type="region of interest" description="Disordered" evidence="1">
    <location>
        <begin position="56"/>
        <end position="84"/>
    </location>
</feature>
<reference evidence="4 5" key="1">
    <citation type="submission" date="2019-01" db="EMBL/GenBank/DDBJ databases">
        <authorList>
            <person name="Chen W.-M."/>
        </authorList>
    </citation>
    <scope>NUCLEOTIDE SEQUENCE [LARGE SCALE GENOMIC DNA]</scope>
    <source>
        <strain evidence="4 5">CCP-18</strain>
    </source>
</reference>
<dbReference type="InterPro" id="IPR006675">
    <property type="entry name" value="HDIG_dom"/>
</dbReference>
<accession>A0A3S2WPJ5</accession>
<dbReference type="EMBL" id="SACM01000003">
    <property type="protein sequence ID" value="RVT84777.1"/>
    <property type="molecule type" value="Genomic_DNA"/>
</dbReference>
<protein>
    <submittedName>
        <fullName evidence="4">HD-GYP domain-containing protein</fullName>
    </submittedName>
</protein>
<dbReference type="PANTHER" id="PTHR43155:SF2">
    <property type="entry name" value="CYCLIC DI-GMP PHOSPHODIESTERASE PA4108"/>
    <property type="match status" value="1"/>
</dbReference>
<evidence type="ECO:0000313" key="4">
    <source>
        <dbReference type="EMBL" id="RVT84777.1"/>
    </source>
</evidence>
<keyword evidence="5" id="KW-1185">Reference proteome</keyword>
<dbReference type="SMART" id="SM00471">
    <property type="entry name" value="HDc"/>
    <property type="match status" value="1"/>
</dbReference>
<dbReference type="Gene3D" id="1.10.3210.10">
    <property type="entry name" value="Hypothetical protein af1432"/>
    <property type="match status" value="1"/>
</dbReference>
<dbReference type="CDD" id="cd00077">
    <property type="entry name" value="HDc"/>
    <property type="match status" value="1"/>
</dbReference>
<evidence type="ECO:0000256" key="1">
    <source>
        <dbReference type="SAM" id="MobiDB-lite"/>
    </source>
</evidence>
<dbReference type="Pfam" id="PF11871">
    <property type="entry name" value="DUF3391"/>
    <property type="match status" value="1"/>
</dbReference>
<dbReference type="SUPFAM" id="SSF109604">
    <property type="entry name" value="HD-domain/PDEase-like"/>
    <property type="match status" value="1"/>
</dbReference>
<name>A0A3S2WPJ5_9BURK</name>
<dbReference type="InterPro" id="IPR006674">
    <property type="entry name" value="HD_domain"/>
</dbReference>
<dbReference type="OrthoDB" id="9774747at2"/>
<dbReference type="AlphaFoldDB" id="A0A3S2WPJ5"/>
<dbReference type="PANTHER" id="PTHR43155">
    <property type="entry name" value="CYCLIC DI-GMP PHOSPHODIESTERASE PA4108-RELATED"/>
    <property type="match status" value="1"/>
</dbReference>
<dbReference type="PROSITE" id="PS51832">
    <property type="entry name" value="HD_GYP"/>
    <property type="match status" value="1"/>
</dbReference>
<dbReference type="PROSITE" id="PS51831">
    <property type="entry name" value="HD"/>
    <property type="match status" value="1"/>
</dbReference>
<organism evidence="4 5">
    <name type="scientific">Inhella crocodyli</name>
    <dbReference type="NCBI Taxonomy" id="2499851"/>
    <lineage>
        <taxon>Bacteria</taxon>
        <taxon>Pseudomonadati</taxon>
        <taxon>Pseudomonadota</taxon>
        <taxon>Betaproteobacteria</taxon>
        <taxon>Burkholderiales</taxon>
        <taxon>Sphaerotilaceae</taxon>
        <taxon>Inhella</taxon>
    </lineage>
</organism>
<evidence type="ECO:0000313" key="5">
    <source>
        <dbReference type="Proteomes" id="UP000288587"/>
    </source>
</evidence>
<dbReference type="RefSeq" id="WP_127683179.1">
    <property type="nucleotide sequence ID" value="NZ_SACM01000003.1"/>
</dbReference>
<feature type="domain" description="HD" evidence="2">
    <location>
        <begin position="166"/>
        <end position="288"/>
    </location>
</feature>
<dbReference type="InterPro" id="IPR003607">
    <property type="entry name" value="HD/PDEase_dom"/>
</dbReference>
<sequence length="418" mass="44928">MSHDHTIGPDQLCIGMYVHLDLPWTSHPFTFSSFKIKSLEQVAAIQALGIQSLRYSPERSDSQPLPAPEVPPEAGSSAPAPDPAALAAKRERLERMAARQATVQACERALLSNSRAVKSITQNLFAKPKQAYEEAGALIGGIADSMLVDADVAIQLMADKVGGEDVYIHSLNVAILSMILGRELKAPPPALKLLGLGALLHDIGKSELPERVARKAGALTAAEQSVFQTHTSKGADMARTMEVAPEVRAIIEQHHEHADGTGYPRKLTGAQMTLLTRIVCLVNAYDNLCNPVDPKRALTPHEALSLIYGQRRAHFDATVLTTFVRSVGIYPPGTVVALNNGTLGMVVSVNSSRPLKPTVLVYDPAVPKEGAIVVDLEQEPDVAVASTLRPQQLPAAVFDYLSPRKRTTYHFSTEGAPG</sequence>
<dbReference type="InterPro" id="IPR037522">
    <property type="entry name" value="HD_GYP_dom"/>
</dbReference>
<evidence type="ECO:0000259" key="2">
    <source>
        <dbReference type="PROSITE" id="PS51831"/>
    </source>
</evidence>
<dbReference type="NCBIfam" id="TIGR00277">
    <property type="entry name" value="HDIG"/>
    <property type="match status" value="1"/>
</dbReference>
<feature type="compositionally biased region" description="Low complexity" evidence="1">
    <location>
        <begin position="72"/>
        <end position="84"/>
    </location>
</feature>
<feature type="domain" description="HD-GYP" evidence="3">
    <location>
        <begin position="144"/>
        <end position="339"/>
    </location>
</feature>